<organism evidence="4 5">
    <name type="scientific">Boletus edulis BED1</name>
    <dbReference type="NCBI Taxonomy" id="1328754"/>
    <lineage>
        <taxon>Eukaryota</taxon>
        <taxon>Fungi</taxon>
        <taxon>Dikarya</taxon>
        <taxon>Basidiomycota</taxon>
        <taxon>Agaricomycotina</taxon>
        <taxon>Agaricomycetes</taxon>
        <taxon>Agaricomycetidae</taxon>
        <taxon>Boletales</taxon>
        <taxon>Boletineae</taxon>
        <taxon>Boletaceae</taxon>
        <taxon>Boletoideae</taxon>
        <taxon>Boletus</taxon>
    </lineage>
</organism>
<dbReference type="GO" id="GO:0035267">
    <property type="term" value="C:NuA4 histone acetyltransferase complex"/>
    <property type="evidence" value="ECO:0007669"/>
    <property type="project" value="TreeGrafter"/>
</dbReference>
<proteinExistence type="inferred from homology"/>
<reference evidence="4" key="1">
    <citation type="submission" date="2019-10" db="EMBL/GenBank/DDBJ databases">
        <authorList>
            <consortium name="DOE Joint Genome Institute"/>
            <person name="Kuo A."/>
            <person name="Miyauchi S."/>
            <person name="Kiss E."/>
            <person name="Drula E."/>
            <person name="Kohler A."/>
            <person name="Sanchez-Garcia M."/>
            <person name="Andreopoulos B."/>
            <person name="Barry K.W."/>
            <person name="Bonito G."/>
            <person name="Buee M."/>
            <person name="Carver A."/>
            <person name="Chen C."/>
            <person name="Cichocki N."/>
            <person name="Clum A."/>
            <person name="Culley D."/>
            <person name="Crous P.W."/>
            <person name="Fauchery L."/>
            <person name="Girlanda M."/>
            <person name="Hayes R."/>
            <person name="Keri Z."/>
            <person name="LaButti K."/>
            <person name="Lipzen A."/>
            <person name="Lombard V."/>
            <person name="Magnuson J."/>
            <person name="Maillard F."/>
            <person name="Morin E."/>
            <person name="Murat C."/>
            <person name="Nolan M."/>
            <person name="Ohm R."/>
            <person name="Pangilinan J."/>
            <person name="Pereira M."/>
            <person name="Perotto S."/>
            <person name="Peter M."/>
            <person name="Riley R."/>
            <person name="Sitrit Y."/>
            <person name="Stielow B."/>
            <person name="Szollosi G."/>
            <person name="Zifcakova L."/>
            <person name="Stursova M."/>
            <person name="Spatafora J.W."/>
            <person name="Tedersoo L."/>
            <person name="Vaario L.-M."/>
            <person name="Yamada A."/>
            <person name="Yan M."/>
            <person name="Wang P."/>
            <person name="Xu J."/>
            <person name="Bruns T."/>
            <person name="Baldrian P."/>
            <person name="Vilgalys R."/>
            <person name="Henrissat B."/>
            <person name="Grigoriev I.V."/>
            <person name="Hibbett D."/>
            <person name="Nagy L.G."/>
            <person name="Martin F.M."/>
        </authorList>
    </citation>
    <scope>NUCLEOTIDE SEQUENCE</scope>
    <source>
        <strain evidence="4">BED1</strain>
    </source>
</reference>
<gene>
    <name evidence="4" type="ORF">L210DRAFT_108669</name>
</gene>
<dbReference type="PANTHER" id="PTHR10880:SF15">
    <property type="entry name" value="MSL COMPLEX SUBUNIT 3"/>
    <property type="match status" value="1"/>
</dbReference>
<protein>
    <recommendedName>
        <fullName evidence="2">Chromatin modification-related protein EAF3</fullName>
    </recommendedName>
</protein>
<name>A0AAD4C9K6_BOLED</name>
<dbReference type="GO" id="GO:0032221">
    <property type="term" value="C:Rpd3S complex"/>
    <property type="evidence" value="ECO:0007669"/>
    <property type="project" value="TreeGrafter"/>
</dbReference>
<dbReference type="GO" id="GO:0006355">
    <property type="term" value="P:regulation of DNA-templated transcription"/>
    <property type="evidence" value="ECO:0007669"/>
    <property type="project" value="InterPro"/>
</dbReference>
<dbReference type="InterPro" id="IPR008676">
    <property type="entry name" value="MRG"/>
</dbReference>
<sequence>MSTTGTLPFTVNELCYHEPLIYEGKVMKTEMWDETNTKLAGVGPHFFVLETNVRLPLLVHFFFLSIRLCLLFCFLRGPLALVPHGSTRHGSQTDSRVLFHRWDEWVPVARLLKFNETNVALQKALSSQASQAASSSGAGSKKGAGGSGSGEMGGGTGTGTGRGGRKDGRGTKRGREEVSRSRHASSGWARTLLDVTGLSVWRFGAACVMLFWF</sequence>
<feature type="compositionally biased region" description="Gly residues" evidence="3">
    <location>
        <begin position="140"/>
        <end position="162"/>
    </location>
</feature>
<evidence type="ECO:0000256" key="2">
    <source>
        <dbReference type="ARBA" id="ARBA00018505"/>
    </source>
</evidence>
<feature type="compositionally biased region" description="Basic and acidic residues" evidence="3">
    <location>
        <begin position="164"/>
        <end position="180"/>
    </location>
</feature>
<evidence type="ECO:0000256" key="1">
    <source>
        <dbReference type="ARBA" id="ARBA00009093"/>
    </source>
</evidence>
<evidence type="ECO:0000313" key="5">
    <source>
        <dbReference type="Proteomes" id="UP001194468"/>
    </source>
</evidence>
<dbReference type="GO" id="GO:0006325">
    <property type="term" value="P:chromatin organization"/>
    <property type="evidence" value="ECO:0007669"/>
    <property type="project" value="InterPro"/>
</dbReference>
<dbReference type="Gene3D" id="2.30.30.140">
    <property type="match status" value="1"/>
</dbReference>
<dbReference type="InterPro" id="IPR016197">
    <property type="entry name" value="Chromo-like_dom_sf"/>
</dbReference>
<comment type="similarity">
    <text evidence="1">Belongs to the MRG family.</text>
</comment>
<keyword evidence="5" id="KW-1185">Reference proteome</keyword>
<evidence type="ECO:0000313" key="4">
    <source>
        <dbReference type="EMBL" id="KAF8452113.1"/>
    </source>
</evidence>
<comment type="caution">
    <text evidence="4">The sequence shown here is derived from an EMBL/GenBank/DDBJ whole genome shotgun (WGS) entry which is preliminary data.</text>
</comment>
<dbReference type="AlphaFoldDB" id="A0AAD4C9K6"/>
<feature type="region of interest" description="Disordered" evidence="3">
    <location>
        <begin position="132"/>
        <end position="183"/>
    </location>
</feature>
<evidence type="ECO:0000256" key="3">
    <source>
        <dbReference type="SAM" id="MobiDB-lite"/>
    </source>
</evidence>
<dbReference type="PANTHER" id="PTHR10880">
    <property type="entry name" value="MORTALITY FACTOR 4-LIKE PROTEIN"/>
    <property type="match status" value="1"/>
</dbReference>
<accession>A0AAD4C9K6</accession>
<reference evidence="4" key="2">
    <citation type="journal article" date="2020" name="Nat. Commun.">
        <title>Large-scale genome sequencing of mycorrhizal fungi provides insights into the early evolution of symbiotic traits.</title>
        <authorList>
            <person name="Miyauchi S."/>
            <person name="Kiss E."/>
            <person name="Kuo A."/>
            <person name="Drula E."/>
            <person name="Kohler A."/>
            <person name="Sanchez-Garcia M."/>
            <person name="Morin E."/>
            <person name="Andreopoulos B."/>
            <person name="Barry K.W."/>
            <person name="Bonito G."/>
            <person name="Buee M."/>
            <person name="Carver A."/>
            <person name="Chen C."/>
            <person name="Cichocki N."/>
            <person name="Clum A."/>
            <person name="Culley D."/>
            <person name="Crous P.W."/>
            <person name="Fauchery L."/>
            <person name="Girlanda M."/>
            <person name="Hayes R.D."/>
            <person name="Keri Z."/>
            <person name="LaButti K."/>
            <person name="Lipzen A."/>
            <person name="Lombard V."/>
            <person name="Magnuson J."/>
            <person name="Maillard F."/>
            <person name="Murat C."/>
            <person name="Nolan M."/>
            <person name="Ohm R.A."/>
            <person name="Pangilinan J."/>
            <person name="Pereira M.F."/>
            <person name="Perotto S."/>
            <person name="Peter M."/>
            <person name="Pfister S."/>
            <person name="Riley R."/>
            <person name="Sitrit Y."/>
            <person name="Stielow J.B."/>
            <person name="Szollosi G."/>
            <person name="Zifcakova L."/>
            <person name="Stursova M."/>
            <person name="Spatafora J.W."/>
            <person name="Tedersoo L."/>
            <person name="Vaario L.M."/>
            <person name="Yamada A."/>
            <person name="Yan M."/>
            <person name="Wang P."/>
            <person name="Xu J."/>
            <person name="Bruns T."/>
            <person name="Baldrian P."/>
            <person name="Vilgalys R."/>
            <person name="Dunand C."/>
            <person name="Henrissat B."/>
            <person name="Grigoriev I.V."/>
            <person name="Hibbett D."/>
            <person name="Nagy L.G."/>
            <person name="Martin F.M."/>
        </authorList>
    </citation>
    <scope>NUCLEOTIDE SEQUENCE</scope>
    <source>
        <strain evidence="4">BED1</strain>
    </source>
</reference>
<dbReference type="Proteomes" id="UP001194468">
    <property type="component" value="Unassembled WGS sequence"/>
</dbReference>
<dbReference type="EMBL" id="WHUW01000001">
    <property type="protein sequence ID" value="KAF8452113.1"/>
    <property type="molecule type" value="Genomic_DNA"/>
</dbReference>
<dbReference type="SUPFAM" id="SSF54160">
    <property type="entry name" value="Chromo domain-like"/>
    <property type="match status" value="1"/>
</dbReference>